<feature type="domain" description="E2F/DP family winged-helix DNA-binding" evidence="9">
    <location>
        <begin position="91"/>
        <end position="159"/>
    </location>
</feature>
<accession>A0A914KMQ3</accession>
<dbReference type="InterPro" id="IPR032198">
    <property type="entry name" value="E2F_CC-MB"/>
</dbReference>
<feature type="domain" description="E2F/DP family winged-helix DNA-binding" evidence="9">
    <location>
        <begin position="590"/>
        <end position="656"/>
    </location>
</feature>
<feature type="compositionally biased region" description="Acidic residues" evidence="8">
    <location>
        <begin position="19"/>
        <end position="36"/>
    </location>
</feature>
<dbReference type="Pfam" id="PF16421">
    <property type="entry name" value="E2F_CC-MB"/>
    <property type="match status" value="2"/>
</dbReference>
<comment type="subcellular location">
    <subcellularLocation>
        <location evidence="1 7">Nucleus</location>
    </subcellularLocation>
</comment>
<dbReference type="WBParaSite" id="Minc3s00052g02753">
    <property type="protein sequence ID" value="Minc3s00052g02753"/>
    <property type="gene ID" value="Minc3s00052g02753"/>
</dbReference>
<dbReference type="Pfam" id="PF02319">
    <property type="entry name" value="WHD_E2F_TDP"/>
    <property type="match status" value="2"/>
</dbReference>
<dbReference type="Pfam" id="PF00004">
    <property type="entry name" value="AAA"/>
    <property type="match status" value="1"/>
</dbReference>
<evidence type="ECO:0000256" key="6">
    <source>
        <dbReference type="ARBA" id="ARBA00023242"/>
    </source>
</evidence>
<keyword evidence="4 7" id="KW-0238">DNA-binding</keyword>
<dbReference type="GO" id="GO:0000978">
    <property type="term" value="F:RNA polymerase II cis-regulatory region sequence-specific DNA binding"/>
    <property type="evidence" value="ECO:0007669"/>
    <property type="project" value="InterPro"/>
</dbReference>
<dbReference type="GO" id="GO:0000981">
    <property type="term" value="F:DNA-binding transcription factor activity, RNA polymerase II-specific"/>
    <property type="evidence" value="ECO:0007669"/>
    <property type="project" value="TreeGrafter"/>
</dbReference>
<feature type="region of interest" description="Disordered" evidence="8">
    <location>
        <begin position="511"/>
        <end position="590"/>
    </location>
</feature>
<feature type="compositionally biased region" description="Acidic residues" evidence="8">
    <location>
        <begin position="570"/>
        <end position="581"/>
    </location>
</feature>
<evidence type="ECO:0000256" key="7">
    <source>
        <dbReference type="RuleBase" id="RU003796"/>
    </source>
</evidence>
<proteinExistence type="inferred from homology"/>
<dbReference type="Gene3D" id="1.10.10.10">
    <property type="entry name" value="Winged helix-like DNA-binding domain superfamily/Winged helix DNA-binding domain"/>
    <property type="match status" value="2"/>
</dbReference>
<dbReference type="AlphaFoldDB" id="A0A914KMQ3"/>
<dbReference type="SUPFAM" id="SSF52540">
    <property type="entry name" value="P-loop containing nucleoside triphosphate hydrolases"/>
    <property type="match status" value="1"/>
</dbReference>
<dbReference type="GO" id="GO:0005524">
    <property type="term" value="F:ATP binding"/>
    <property type="evidence" value="ECO:0007669"/>
    <property type="project" value="InterPro"/>
</dbReference>
<evidence type="ECO:0000256" key="2">
    <source>
        <dbReference type="ARBA" id="ARBA00010940"/>
    </source>
</evidence>
<dbReference type="InterPro" id="IPR036388">
    <property type="entry name" value="WH-like_DNA-bd_sf"/>
</dbReference>
<dbReference type="InterPro" id="IPR003316">
    <property type="entry name" value="E2F_WHTH_DNA-bd_dom"/>
</dbReference>
<feature type="compositionally biased region" description="Basic and acidic residues" evidence="8">
    <location>
        <begin position="551"/>
        <end position="569"/>
    </location>
</feature>
<dbReference type="InterPro" id="IPR036390">
    <property type="entry name" value="WH_DNA-bd_sf"/>
</dbReference>
<organism evidence="10 11">
    <name type="scientific">Meloidogyne incognita</name>
    <name type="common">Southern root-knot nematode worm</name>
    <name type="synonym">Oxyuris incognita</name>
    <dbReference type="NCBI Taxonomy" id="6306"/>
    <lineage>
        <taxon>Eukaryota</taxon>
        <taxon>Metazoa</taxon>
        <taxon>Ecdysozoa</taxon>
        <taxon>Nematoda</taxon>
        <taxon>Chromadorea</taxon>
        <taxon>Rhabditida</taxon>
        <taxon>Tylenchina</taxon>
        <taxon>Tylenchomorpha</taxon>
        <taxon>Tylenchoidea</taxon>
        <taxon>Meloidogynidae</taxon>
        <taxon>Meloidogyninae</taxon>
        <taxon>Meloidogyne</taxon>
        <taxon>Meloidogyne incognita group</taxon>
    </lineage>
</organism>
<evidence type="ECO:0000256" key="5">
    <source>
        <dbReference type="ARBA" id="ARBA00023163"/>
    </source>
</evidence>
<dbReference type="SUPFAM" id="SSF46785">
    <property type="entry name" value="Winged helix' DNA-binding domain"/>
    <property type="match status" value="2"/>
</dbReference>
<sequence>MTSPVKENEEKLRNVKIEGEEEEEKKDEPMEEEKKEDDEQHAGEEDEVIVDGAVRGPTEESEEYTEHEGDGFYEEEGEEESSENGHKPEGRASKSLVQLTQRFIGFLHTTPAGLVDLNNLQAADKLNVTQKRRIYDITNVLEGIGLIEKRSKNVIYWKGGKFRKPGGSVELLPGEETKMYKLKSELTDLEREERLIDTHLRWMRQSIRNICEDKDNFKLGYNTQEDFLQVFSNNTKEMVIQAPPRTSVEINTLGQNNISLDDVRYEMKLKSYSGAAQVIPVNMGDSEGFRSLTPPPTENDYLHLSSEDEKMQNTNFTFHEAMKDSPNFRYELGQSERYFDRLHKRMEDLYRVVMSGITGARKKITPREAQNLLNDYFTSNETKRRKAIVVLIDEVDMLHTKREDVIYAIFNWAAEKQSRFCVIAISNTLDLAERQFSQRIVSRMGSNRLAFQPYEFKDIEEILKHRLGECKAIGAGTIELASKKKQHFIIFRKWLQSLKMTSPIKDNEEKLRNVKIEGEEEEEKKDEVMEEEKKEDDEQHTGEEDEVIVDDAVRGPTEESEEFTEHEGDGFYEEEGEEESSENGHKPEGRASKSLVQLTQRFIGFLHTTPAGLVDLNNAADKLNVTQKRRIYDITNVLEGIGLIEKRSKNVIYWKGGKFRKPGGSVELLPGEETKMYKLKSELTDLEREERLIDTHLRWMRQSIRNICEDKDNFKLGYNTQEDFLQVFSNNTKEMVIQAPPRTSVEINTLGQNNISLDDVRYEMKLKSYSGAAQVIPVNMGDSEGFRSLTPPPTENDYLHLSSEEEKSAPSQLWDFLHFPIQFVHTQPRQRSKLGDISHGILSREQSQQSYAVPIELSDEEEVVIDDGQFNLYSENIEREDLITIH</sequence>
<evidence type="ECO:0000256" key="3">
    <source>
        <dbReference type="ARBA" id="ARBA00023015"/>
    </source>
</evidence>
<dbReference type="PANTHER" id="PTHR12081:SF18">
    <property type="entry name" value="TRANSCRIPTION FACTOR E2F2-RELATED"/>
    <property type="match status" value="1"/>
</dbReference>
<feature type="compositionally biased region" description="Acidic residues" evidence="8">
    <location>
        <begin position="518"/>
        <end position="535"/>
    </location>
</feature>
<evidence type="ECO:0000313" key="10">
    <source>
        <dbReference type="Proteomes" id="UP000887563"/>
    </source>
</evidence>
<dbReference type="InterPro" id="IPR003959">
    <property type="entry name" value="ATPase_AAA_core"/>
</dbReference>
<dbReference type="FunFam" id="1.10.10.10:FF:000458">
    <property type="entry name" value="E2F-like (Mammalian transcription factor)"/>
    <property type="match status" value="1"/>
</dbReference>
<protein>
    <submittedName>
        <fullName evidence="11">E2F/DP family winged-helix DNA-binding domain-containing protein</fullName>
    </submittedName>
</protein>
<feature type="compositionally biased region" description="Acidic residues" evidence="8">
    <location>
        <begin position="71"/>
        <end position="82"/>
    </location>
</feature>
<dbReference type="PANTHER" id="PTHR12081">
    <property type="entry name" value="TRANSCRIPTION FACTOR E2F"/>
    <property type="match status" value="1"/>
</dbReference>
<feature type="compositionally biased region" description="Basic and acidic residues" evidence="8">
    <location>
        <begin position="1"/>
        <end position="18"/>
    </location>
</feature>
<dbReference type="Gene3D" id="3.40.50.300">
    <property type="entry name" value="P-loop containing nucleotide triphosphate hydrolases"/>
    <property type="match status" value="1"/>
</dbReference>
<dbReference type="InterPro" id="IPR037241">
    <property type="entry name" value="E2F-DP_heterodim"/>
</dbReference>
<keyword evidence="5 7" id="KW-0804">Transcription</keyword>
<dbReference type="SMART" id="SM01372">
    <property type="entry name" value="E2F_TDP"/>
    <property type="match status" value="2"/>
</dbReference>
<evidence type="ECO:0000256" key="8">
    <source>
        <dbReference type="SAM" id="MobiDB-lite"/>
    </source>
</evidence>
<keyword evidence="6 7" id="KW-0539">Nucleus</keyword>
<dbReference type="InterPro" id="IPR015633">
    <property type="entry name" value="E2F"/>
</dbReference>
<dbReference type="Proteomes" id="UP000887563">
    <property type="component" value="Unplaced"/>
</dbReference>
<reference evidence="11" key="1">
    <citation type="submission" date="2022-11" db="UniProtKB">
        <authorList>
            <consortium name="WormBaseParasite"/>
        </authorList>
    </citation>
    <scope>IDENTIFICATION</scope>
</reference>
<dbReference type="InterPro" id="IPR027417">
    <property type="entry name" value="P-loop_NTPase"/>
</dbReference>
<comment type="similarity">
    <text evidence="2 7">Belongs to the E2F/DP family.</text>
</comment>
<dbReference type="GO" id="GO:0046983">
    <property type="term" value="F:protein dimerization activity"/>
    <property type="evidence" value="ECO:0007669"/>
    <property type="project" value="InterPro"/>
</dbReference>
<evidence type="ECO:0000259" key="9">
    <source>
        <dbReference type="SMART" id="SM01372"/>
    </source>
</evidence>
<evidence type="ECO:0000313" key="11">
    <source>
        <dbReference type="WBParaSite" id="Minc3s00052g02753"/>
    </source>
</evidence>
<keyword evidence="3 7" id="KW-0805">Transcription regulation</keyword>
<dbReference type="FunFam" id="1.10.10.10:FF:000008">
    <property type="entry name" value="E2F transcription factor 1"/>
    <property type="match status" value="1"/>
</dbReference>
<dbReference type="SUPFAM" id="SSF144074">
    <property type="entry name" value="E2F-DP heterodimerization region"/>
    <property type="match status" value="2"/>
</dbReference>
<feature type="region of interest" description="Disordered" evidence="8">
    <location>
        <begin position="1"/>
        <end position="91"/>
    </location>
</feature>
<evidence type="ECO:0000256" key="4">
    <source>
        <dbReference type="ARBA" id="ARBA00023125"/>
    </source>
</evidence>
<keyword evidence="10" id="KW-1185">Reference proteome</keyword>
<evidence type="ECO:0000256" key="1">
    <source>
        <dbReference type="ARBA" id="ARBA00004123"/>
    </source>
</evidence>
<name>A0A914KMQ3_MELIC</name>
<dbReference type="GO" id="GO:0016887">
    <property type="term" value="F:ATP hydrolysis activity"/>
    <property type="evidence" value="ECO:0007669"/>
    <property type="project" value="InterPro"/>
</dbReference>
<dbReference type="Gene3D" id="6.10.250.540">
    <property type="match status" value="2"/>
</dbReference>
<dbReference type="GO" id="GO:0090575">
    <property type="term" value="C:RNA polymerase II transcription regulator complex"/>
    <property type="evidence" value="ECO:0007669"/>
    <property type="project" value="TreeGrafter"/>
</dbReference>